<sequence>MKLNVQYIPVSKIRPNHTGKITEHIKKLRNIMWDCMHILVVKKEKDGNYTIISGNERYAYIQKHTKNKFAPCIIDENKLCTELRYWIYRVFIVHLQEKESKDIFDKISPNSVSIIRYFLKEEPRFRSLSRLEKTKVLILALRYKKTVITSMKLKVDECFKKTIQ</sequence>
<keyword evidence="2" id="KW-1185">Reference proteome</keyword>
<dbReference type="STRING" id="255247.ABE41_004445"/>
<dbReference type="EMBL" id="CP016761">
    <property type="protein sequence ID" value="ANX11245.1"/>
    <property type="molecule type" value="Genomic_DNA"/>
</dbReference>
<accession>A0A1B1Z1F1</accession>
<protein>
    <recommendedName>
        <fullName evidence="3">ParB/Sulfiredoxin domain-containing protein</fullName>
    </recommendedName>
</protein>
<evidence type="ECO:0000313" key="1">
    <source>
        <dbReference type="EMBL" id="ANX11245.1"/>
    </source>
</evidence>
<evidence type="ECO:0008006" key="3">
    <source>
        <dbReference type="Google" id="ProtNLM"/>
    </source>
</evidence>
<evidence type="ECO:0000313" key="2">
    <source>
        <dbReference type="Proteomes" id="UP000077412"/>
    </source>
</evidence>
<gene>
    <name evidence="1" type="ORF">ABE41_004445</name>
</gene>
<dbReference type="Proteomes" id="UP000077412">
    <property type="component" value="Chromosome"/>
</dbReference>
<dbReference type="InterPro" id="IPR036086">
    <property type="entry name" value="ParB/Sulfiredoxin_sf"/>
</dbReference>
<dbReference type="RefSeq" id="WP_066286893.1">
    <property type="nucleotide sequence ID" value="NZ_CP016761.1"/>
</dbReference>
<proteinExistence type="predicted"/>
<dbReference type="KEGG" id="far:ABE41_004445"/>
<organism evidence="1 2">
    <name type="scientific">Fictibacillus arsenicus</name>
    <dbReference type="NCBI Taxonomy" id="255247"/>
    <lineage>
        <taxon>Bacteria</taxon>
        <taxon>Bacillati</taxon>
        <taxon>Bacillota</taxon>
        <taxon>Bacilli</taxon>
        <taxon>Bacillales</taxon>
        <taxon>Fictibacillaceae</taxon>
        <taxon>Fictibacillus</taxon>
    </lineage>
</organism>
<name>A0A1B1Z1F1_9BACL</name>
<reference evidence="1 2" key="1">
    <citation type="submission" date="2016-08" db="EMBL/GenBank/DDBJ databases">
        <title>Complete genome sequence of Fictibacillus arsenicus G25-54, a strain with toxicity to nematodes and a potential arsenic-resistance activity.</title>
        <authorList>
            <person name="Zheng Z."/>
        </authorList>
    </citation>
    <scope>NUCLEOTIDE SEQUENCE [LARGE SCALE GENOMIC DNA]</scope>
    <source>
        <strain evidence="1 2">G25-54</strain>
    </source>
</reference>
<dbReference type="SUPFAM" id="SSF110849">
    <property type="entry name" value="ParB/Sulfiredoxin"/>
    <property type="match status" value="1"/>
</dbReference>
<dbReference type="OrthoDB" id="2989488at2"/>
<dbReference type="Gene3D" id="3.90.1530.10">
    <property type="entry name" value="Conserved hypothetical protein from pyrococcus furiosus pfu- 392566-001, ParB domain"/>
    <property type="match status" value="1"/>
</dbReference>
<dbReference type="AlphaFoldDB" id="A0A1B1Z1F1"/>